<dbReference type="CDD" id="cd00300">
    <property type="entry name" value="LDH_like"/>
    <property type="match status" value="1"/>
</dbReference>
<evidence type="ECO:0000256" key="3">
    <source>
        <dbReference type="ARBA" id="ARBA00012967"/>
    </source>
</evidence>
<reference evidence="10 11" key="1">
    <citation type="submission" date="2020-12" db="EMBL/GenBank/DDBJ databases">
        <title>Metabolic potential, ecology and presence of endohyphal bacteria is reflected in genomic diversity of Mucoromycotina.</title>
        <authorList>
            <person name="Muszewska A."/>
            <person name="Okrasinska A."/>
            <person name="Steczkiewicz K."/>
            <person name="Drgas O."/>
            <person name="Orlowska M."/>
            <person name="Perlinska-Lenart U."/>
            <person name="Aleksandrzak-Piekarczyk T."/>
            <person name="Szatraj K."/>
            <person name="Zielenkiewicz U."/>
            <person name="Pilsyk S."/>
            <person name="Malc E."/>
            <person name="Mieczkowski P."/>
            <person name="Kruszewska J.S."/>
            <person name="Biernat P."/>
            <person name="Pawlowska J."/>
        </authorList>
    </citation>
    <scope>NUCLEOTIDE SEQUENCE [LARGE SCALE GENOMIC DNA]</scope>
    <source>
        <strain evidence="10 11">CBS 142.35</strain>
    </source>
</reference>
<evidence type="ECO:0000256" key="5">
    <source>
        <dbReference type="ARBA" id="ARBA00023027"/>
    </source>
</evidence>
<protein>
    <recommendedName>
        <fullName evidence="3 7">L-lactate dehydrogenase</fullName>
        <ecNumber evidence="3 7">1.1.1.27</ecNumber>
    </recommendedName>
</protein>
<keyword evidence="4 7" id="KW-0560">Oxidoreductase</keyword>
<dbReference type="Proteomes" id="UP000646827">
    <property type="component" value="Unassembled WGS sequence"/>
</dbReference>
<comment type="caution">
    <text evidence="10">The sequence shown here is derived from an EMBL/GenBank/DDBJ whole genome shotgun (WGS) entry which is preliminary data.</text>
</comment>
<dbReference type="PROSITE" id="PS00064">
    <property type="entry name" value="L_LDH"/>
    <property type="match status" value="1"/>
</dbReference>
<dbReference type="AlphaFoldDB" id="A0A8H7VK71"/>
<dbReference type="InterPro" id="IPR015955">
    <property type="entry name" value="Lactate_DH/Glyco_Ohase_4_C"/>
</dbReference>
<dbReference type="InterPro" id="IPR018177">
    <property type="entry name" value="L-lactate_DH_AS"/>
</dbReference>
<dbReference type="GO" id="GO:0004459">
    <property type="term" value="F:L-lactate dehydrogenase (NAD+) activity"/>
    <property type="evidence" value="ECO:0007669"/>
    <property type="project" value="UniProtKB-EC"/>
</dbReference>
<sequence length="402" mass="43477">MFISPPFKEILPGWRKSIIDVATRPLLLSTTTHQTNKNLVTVKARIPSSSLGSLPYSLSTSHVSSLTSSSAFITTSATTTIVKPSKLSRRNYTAEKVRCGTSKQVAVVGAGAVGSTIALLTMMKNVASEILLVDKAKDFALGQTWDLADANIVNSTKVRQGTLKQAGQAEVIVIATGAKQQPGESRQQLIDRNYEMLKETIDGMQPIQKDGVMVLVTNPVDTLTLIAQNISGLPRNQVFGSGTYLDTCRLTVYLSDLFNISPSCIHAYVLGEHGDSQFIAWDAASIGGRPLNSFPEIRQLDKETVRLAIANKAMDIIDYKGSTYYGIGACGASICESILRNALNIRPLSVYVKEFDTVLSIPSKLGAKGIEQIMPVPLSPGEHKQLMESAATLRAIGERYQK</sequence>
<proteinExistence type="inferred from homology"/>
<evidence type="ECO:0000259" key="8">
    <source>
        <dbReference type="Pfam" id="PF00056"/>
    </source>
</evidence>
<comment type="catalytic activity">
    <reaction evidence="6 7">
        <text>(S)-lactate + NAD(+) = pyruvate + NADH + H(+)</text>
        <dbReference type="Rhea" id="RHEA:23444"/>
        <dbReference type="ChEBI" id="CHEBI:15361"/>
        <dbReference type="ChEBI" id="CHEBI:15378"/>
        <dbReference type="ChEBI" id="CHEBI:16651"/>
        <dbReference type="ChEBI" id="CHEBI:57540"/>
        <dbReference type="ChEBI" id="CHEBI:57945"/>
        <dbReference type="EC" id="1.1.1.27"/>
    </reaction>
</comment>
<dbReference type="GO" id="GO:0005737">
    <property type="term" value="C:cytoplasm"/>
    <property type="evidence" value="ECO:0007669"/>
    <property type="project" value="InterPro"/>
</dbReference>
<feature type="domain" description="Lactate/malate dehydrogenase C-terminal" evidence="9">
    <location>
        <begin position="243"/>
        <end position="396"/>
    </location>
</feature>
<dbReference type="Gene3D" id="3.40.50.720">
    <property type="entry name" value="NAD(P)-binding Rossmann-like Domain"/>
    <property type="match status" value="1"/>
</dbReference>
<dbReference type="InterPro" id="IPR036291">
    <property type="entry name" value="NAD(P)-bd_dom_sf"/>
</dbReference>
<dbReference type="PANTHER" id="PTHR43128:SF16">
    <property type="entry name" value="L-LACTATE DEHYDROGENASE"/>
    <property type="match status" value="1"/>
</dbReference>
<dbReference type="Pfam" id="PF02866">
    <property type="entry name" value="Ldh_1_C"/>
    <property type="match status" value="1"/>
</dbReference>
<evidence type="ECO:0000256" key="1">
    <source>
        <dbReference type="ARBA" id="ARBA00004843"/>
    </source>
</evidence>
<dbReference type="InterPro" id="IPR001236">
    <property type="entry name" value="Lactate/malate_DH_N"/>
</dbReference>
<evidence type="ECO:0000256" key="4">
    <source>
        <dbReference type="ARBA" id="ARBA00023002"/>
    </source>
</evidence>
<evidence type="ECO:0000256" key="6">
    <source>
        <dbReference type="ARBA" id="ARBA00049258"/>
    </source>
</evidence>
<evidence type="ECO:0000259" key="9">
    <source>
        <dbReference type="Pfam" id="PF02866"/>
    </source>
</evidence>
<dbReference type="EMBL" id="JAEPRB010000175">
    <property type="protein sequence ID" value="KAG2219533.1"/>
    <property type="molecule type" value="Genomic_DNA"/>
</dbReference>
<dbReference type="PRINTS" id="PR00086">
    <property type="entry name" value="LLDHDRGNASE"/>
</dbReference>
<dbReference type="NCBIfam" id="TIGR01771">
    <property type="entry name" value="L-LDH-NAD"/>
    <property type="match status" value="1"/>
</dbReference>
<dbReference type="SUPFAM" id="SSF56327">
    <property type="entry name" value="LDH C-terminal domain-like"/>
    <property type="match status" value="1"/>
</dbReference>
<dbReference type="Pfam" id="PF00056">
    <property type="entry name" value="Ldh_1_N"/>
    <property type="match status" value="1"/>
</dbReference>
<dbReference type="OrthoDB" id="6270329at2759"/>
<organism evidence="10 11">
    <name type="scientific">Circinella minor</name>
    <dbReference type="NCBI Taxonomy" id="1195481"/>
    <lineage>
        <taxon>Eukaryota</taxon>
        <taxon>Fungi</taxon>
        <taxon>Fungi incertae sedis</taxon>
        <taxon>Mucoromycota</taxon>
        <taxon>Mucoromycotina</taxon>
        <taxon>Mucoromycetes</taxon>
        <taxon>Mucorales</taxon>
        <taxon>Lichtheimiaceae</taxon>
        <taxon>Circinella</taxon>
    </lineage>
</organism>
<dbReference type="UniPathway" id="UPA00554">
    <property type="reaction ID" value="UER00611"/>
</dbReference>
<dbReference type="PANTHER" id="PTHR43128">
    <property type="entry name" value="L-2-HYDROXYCARBOXYLATE DEHYDROGENASE (NAD(P)(+))"/>
    <property type="match status" value="1"/>
</dbReference>
<evidence type="ECO:0000256" key="7">
    <source>
        <dbReference type="RuleBase" id="RU000496"/>
    </source>
</evidence>
<dbReference type="EC" id="1.1.1.27" evidence="3 7"/>
<evidence type="ECO:0000313" key="11">
    <source>
        <dbReference type="Proteomes" id="UP000646827"/>
    </source>
</evidence>
<dbReference type="GO" id="GO:0006089">
    <property type="term" value="P:lactate metabolic process"/>
    <property type="evidence" value="ECO:0007669"/>
    <property type="project" value="TreeGrafter"/>
</dbReference>
<evidence type="ECO:0000313" key="10">
    <source>
        <dbReference type="EMBL" id="KAG2219533.1"/>
    </source>
</evidence>
<dbReference type="InterPro" id="IPR022383">
    <property type="entry name" value="Lactate/malate_DH_C"/>
</dbReference>
<comment type="pathway">
    <text evidence="1 7">Fermentation; pyruvate fermentation to lactate; (S)-lactate from pyruvate: step 1/1.</text>
</comment>
<comment type="similarity">
    <text evidence="2">Belongs to the LDH/MDH superfamily. LDH family.</text>
</comment>
<name>A0A8H7VK71_9FUNG</name>
<dbReference type="SUPFAM" id="SSF51735">
    <property type="entry name" value="NAD(P)-binding Rossmann-fold domains"/>
    <property type="match status" value="1"/>
</dbReference>
<dbReference type="Gene3D" id="3.90.110.10">
    <property type="entry name" value="Lactate dehydrogenase/glycoside hydrolase, family 4, C-terminal"/>
    <property type="match status" value="1"/>
</dbReference>
<gene>
    <name evidence="10" type="ORF">INT45_003098</name>
</gene>
<keyword evidence="11" id="KW-1185">Reference proteome</keyword>
<keyword evidence="5 7" id="KW-0520">NAD</keyword>
<dbReference type="InterPro" id="IPR001557">
    <property type="entry name" value="L-lactate/malate_DH"/>
</dbReference>
<accession>A0A8H7VK71</accession>
<dbReference type="InterPro" id="IPR011304">
    <property type="entry name" value="L-lactate_DH"/>
</dbReference>
<evidence type="ECO:0000256" key="2">
    <source>
        <dbReference type="ARBA" id="ARBA00006054"/>
    </source>
</evidence>
<feature type="domain" description="Lactate/malate dehydrogenase N-terminal" evidence="8">
    <location>
        <begin position="104"/>
        <end position="240"/>
    </location>
</feature>